<dbReference type="Proteomes" id="UP000297245">
    <property type="component" value="Unassembled WGS sequence"/>
</dbReference>
<gene>
    <name evidence="2" type="ORF">K435DRAFT_855690</name>
</gene>
<dbReference type="AlphaFoldDB" id="A0A4V6T5I5"/>
<sequence>MFPNASTPTASPPTADELAANPSLLLHRPPGPRPATAYDASAAAVIDDGRFFVTTPYPQLPIPNPVLTVDAMRLREDFRYGEHDYLQWPQEWCPALCHLSCIMSKPPEDHRLAIMWWNPDTTTFVEERRGIVAGLGRLKSSRHRELRDAVKVLESCCESFIQTHSNSTEVELAQKYRRLLSERLLRLESFSTSYRQMRIGVVSLQRTFLELQALLDYCLVFKPSMEGRDGAVSSPHSVIGSFVWDLDIAAQLYRAGIPFWFIHSVSDVARIAVKRLTPLLSFDKINRNDCPFVAPVVFKGVPNLGAQYAAISEDAAGAFRTFSPFNLAASSSLVMNTGPQRTQRSHSNKPYRKAPSINPAAGRNKFSLPSNPLFPPSLQIWNLCLSEVDVTNPPAERSGGFCFPDAQLFVSVQKREKTLLYIKNWLRFRDILLFWLLKPSPSLILNHVWRQLLGGEFRSPNNSSQSGSVPSVESKLTRAAVRKLEVRNLLGTCLTESGVELNLEAPLGPVSWRGQSVGPDQEVSDSIVREVLWELSELNFRCELSALDKILTRPGRQSPAHHTKLLHCLFERGDGDVLTADVFRASQGLAARLPAWRKPYLFAFRDVMMDWLGADKYQDISNYRECESQNDLVLEVFERPLVQIYLQHFFDVFGRAATVPLRLDN</sequence>
<evidence type="ECO:0000256" key="1">
    <source>
        <dbReference type="SAM" id="MobiDB-lite"/>
    </source>
</evidence>
<protein>
    <submittedName>
        <fullName evidence="2">Uncharacterized protein</fullName>
    </submittedName>
</protein>
<feature type="region of interest" description="Disordered" evidence="1">
    <location>
        <begin position="337"/>
        <end position="359"/>
    </location>
</feature>
<keyword evidence="3" id="KW-1185">Reference proteome</keyword>
<proteinExistence type="predicted"/>
<dbReference type="EMBL" id="ML179120">
    <property type="protein sequence ID" value="THU99405.1"/>
    <property type="molecule type" value="Genomic_DNA"/>
</dbReference>
<organism evidence="2 3">
    <name type="scientific">Dendrothele bispora (strain CBS 962.96)</name>
    <dbReference type="NCBI Taxonomy" id="1314807"/>
    <lineage>
        <taxon>Eukaryota</taxon>
        <taxon>Fungi</taxon>
        <taxon>Dikarya</taxon>
        <taxon>Basidiomycota</taxon>
        <taxon>Agaricomycotina</taxon>
        <taxon>Agaricomycetes</taxon>
        <taxon>Agaricomycetidae</taxon>
        <taxon>Agaricales</taxon>
        <taxon>Agaricales incertae sedis</taxon>
        <taxon>Dendrothele</taxon>
    </lineage>
</organism>
<evidence type="ECO:0000313" key="2">
    <source>
        <dbReference type="EMBL" id="THU99405.1"/>
    </source>
</evidence>
<name>A0A4V6T5I5_DENBC</name>
<dbReference type="OrthoDB" id="2634326at2759"/>
<evidence type="ECO:0000313" key="3">
    <source>
        <dbReference type="Proteomes" id="UP000297245"/>
    </source>
</evidence>
<accession>A0A4V6T5I5</accession>
<reference evidence="2 3" key="1">
    <citation type="journal article" date="2019" name="Nat. Ecol. Evol.">
        <title>Megaphylogeny resolves global patterns of mushroom evolution.</title>
        <authorList>
            <person name="Varga T."/>
            <person name="Krizsan K."/>
            <person name="Foldi C."/>
            <person name="Dima B."/>
            <person name="Sanchez-Garcia M."/>
            <person name="Sanchez-Ramirez S."/>
            <person name="Szollosi G.J."/>
            <person name="Szarkandi J.G."/>
            <person name="Papp V."/>
            <person name="Albert L."/>
            <person name="Andreopoulos W."/>
            <person name="Angelini C."/>
            <person name="Antonin V."/>
            <person name="Barry K.W."/>
            <person name="Bougher N.L."/>
            <person name="Buchanan P."/>
            <person name="Buyck B."/>
            <person name="Bense V."/>
            <person name="Catcheside P."/>
            <person name="Chovatia M."/>
            <person name="Cooper J."/>
            <person name="Damon W."/>
            <person name="Desjardin D."/>
            <person name="Finy P."/>
            <person name="Geml J."/>
            <person name="Haridas S."/>
            <person name="Hughes K."/>
            <person name="Justo A."/>
            <person name="Karasinski D."/>
            <person name="Kautmanova I."/>
            <person name="Kiss B."/>
            <person name="Kocsube S."/>
            <person name="Kotiranta H."/>
            <person name="LaButti K.M."/>
            <person name="Lechner B.E."/>
            <person name="Liimatainen K."/>
            <person name="Lipzen A."/>
            <person name="Lukacs Z."/>
            <person name="Mihaltcheva S."/>
            <person name="Morgado L.N."/>
            <person name="Niskanen T."/>
            <person name="Noordeloos M.E."/>
            <person name="Ohm R.A."/>
            <person name="Ortiz-Santana B."/>
            <person name="Ovrebo C."/>
            <person name="Racz N."/>
            <person name="Riley R."/>
            <person name="Savchenko A."/>
            <person name="Shiryaev A."/>
            <person name="Soop K."/>
            <person name="Spirin V."/>
            <person name="Szebenyi C."/>
            <person name="Tomsovsky M."/>
            <person name="Tulloss R.E."/>
            <person name="Uehling J."/>
            <person name="Grigoriev I.V."/>
            <person name="Vagvolgyi C."/>
            <person name="Papp T."/>
            <person name="Martin F.M."/>
            <person name="Miettinen O."/>
            <person name="Hibbett D.S."/>
            <person name="Nagy L.G."/>
        </authorList>
    </citation>
    <scope>NUCLEOTIDE SEQUENCE [LARGE SCALE GENOMIC DNA]</scope>
    <source>
        <strain evidence="2 3">CBS 962.96</strain>
    </source>
</reference>
<feature type="compositionally biased region" description="Basic residues" evidence="1">
    <location>
        <begin position="343"/>
        <end position="352"/>
    </location>
</feature>